<dbReference type="Proteomes" id="UP001152759">
    <property type="component" value="Chromosome 10"/>
</dbReference>
<dbReference type="AlphaFoldDB" id="A0A9P0EZI4"/>
<proteinExistence type="predicted"/>
<evidence type="ECO:0000313" key="2">
    <source>
        <dbReference type="EMBL" id="CAH0383370.1"/>
    </source>
</evidence>
<reference evidence="2" key="1">
    <citation type="submission" date="2021-12" db="EMBL/GenBank/DDBJ databases">
        <authorList>
            <person name="King R."/>
        </authorList>
    </citation>
    <scope>NUCLEOTIDE SEQUENCE</scope>
</reference>
<keyword evidence="3" id="KW-1185">Reference proteome</keyword>
<dbReference type="EMBL" id="OU963871">
    <property type="protein sequence ID" value="CAH0383370.1"/>
    <property type="molecule type" value="Genomic_DNA"/>
</dbReference>
<evidence type="ECO:0008006" key="4">
    <source>
        <dbReference type="Google" id="ProtNLM"/>
    </source>
</evidence>
<evidence type="ECO:0000313" key="3">
    <source>
        <dbReference type="Proteomes" id="UP001152759"/>
    </source>
</evidence>
<feature type="chain" id="PRO_5040223554" description="Lipoprotein" evidence="1">
    <location>
        <begin position="19"/>
        <end position="202"/>
    </location>
</feature>
<feature type="signal peptide" evidence="1">
    <location>
        <begin position="1"/>
        <end position="18"/>
    </location>
</feature>
<sequence length="202" mass="21344">MKTLNYLCLCLLFAICACRRSSYNSSQGYSSSGYNSSQEYSGGNNTGFQQFCVKAFATITQIVMLLPTVTTGDVSKLALLAALFNTGTTTGAGAQFIPYFGAGANVLGPPVGVIVSNTNNTNQLNVTITNPTYQPISFVITKPSVILCSLLAKFGIFKDTDFQYGPALRVLYITRDVLAAGIDNTTGSNVKVTSILTNAALG</sequence>
<gene>
    <name evidence="2" type="ORF">BEMITA_LOCUS2827</name>
</gene>
<dbReference type="KEGG" id="btab:109044317"/>
<protein>
    <recommendedName>
        <fullName evidence="4">Lipoprotein</fullName>
    </recommendedName>
</protein>
<evidence type="ECO:0000256" key="1">
    <source>
        <dbReference type="SAM" id="SignalP"/>
    </source>
</evidence>
<organism evidence="2 3">
    <name type="scientific">Bemisia tabaci</name>
    <name type="common">Sweetpotato whitefly</name>
    <name type="synonym">Aleurodes tabaci</name>
    <dbReference type="NCBI Taxonomy" id="7038"/>
    <lineage>
        <taxon>Eukaryota</taxon>
        <taxon>Metazoa</taxon>
        <taxon>Ecdysozoa</taxon>
        <taxon>Arthropoda</taxon>
        <taxon>Hexapoda</taxon>
        <taxon>Insecta</taxon>
        <taxon>Pterygota</taxon>
        <taxon>Neoptera</taxon>
        <taxon>Paraneoptera</taxon>
        <taxon>Hemiptera</taxon>
        <taxon>Sternorrhyncha</taxon>
        <taxon>Aleyrodoidea</taxon>
        <taxon>Aleyrodidae</taxon>
        <taxon>Aleyrodinae</taxon>
        <taxon>Bemisia</taxon>
    </lineage>
</organism>
<dbReference type="PROSITE" id="PS51257">
    <property type="entry name" value="PROKAR_LIPOPROTEIN"/>
    <property type="match status" value="1"/>
</dbReference>
<accession>A0A9P0EZI4</accession>
<keyword evidence="1" id="KW-0732">Signal</keyword>
<name>A0A9P0EZI4_BEMTA</name>